<gene>
    <name evidence="1" type="ORF">O2N63_03185</name>
</gene>
<protein>
    <submittedName>
        <fullName evidence="1">Uncharacterized protein</fullName>
    </submittedName>
</protein>
<organism evidence="1 2">
    <name type="scientific">Aliiroseovarius salicola</name>
    <dbReference type="NCBI Taxonomy" id="3009082"/>
    <lineage>
        <taxon>Bacteria</taxon>
        <taxon>Pseudomonadati</taxon>
        <taxon>Pseudomonadota</taxon>
        <taxon>Alphaproteobacteria</taxon>
        <taxon>Rhodobacterales</taxon>
        <taxon>Paracoccaceae</taxon>
        <taxon>Aliiroseovarius</taxon>
    </lineage>
</organism>
<evidence type="ECO:0000313" key="2">
    <source>
        <dbReference type="Proteomes" id="UP001528040"/>
    </source>
</evidence>
<name>A0ABT4VXW3_9RHOB</name>
<comment type="caution">
    <text evidence="1">The sequence shown here is derived from an EMBL/GenBank/DDBJ whole genome shotgun (WGS) entry which is preliminary data.</text>
</comment>
<dbReference type="Proteomes" id="UP001528040">
    <property type="component" value="Unassembled WGS sequence"/>
</dbReference>
<evidence type="ECO:0000313" key="1">
    <source>
        <dbReference type="EMBL" id="MDA5093082.1"/>
    </source>
</evidence>
<accession>A0ABT4VXW3</accession>
<dbReference type="EMBL" id="JAQIIO010000001">
    <property type="protein sequence ID" value="MDA5093082.1"/>
    <property type="molecule type" value="Genomic_DNA"/>
</dbReference>
<reference evidence="1 2" key="1">
    <citation type="submission" date="2023-01" db="EMBL/GenBank/DDBJ databases">
        <authorList>
            <person name="Yoon J.-W."/>
        </authorList>
    </citation>
    <scope>NUCLEOTIDE SEQUENCE [LARGE SCALE GENOMIC DNA]</scope>
    <source>
        <strain evidence="1 2">KMU-50</strain>
    </source>
</reference>
<dbReference type="RefSeq" id="WP_271052682.1">
    <property type="nucleotide sequence ID" value="NZ_JAQIIO010000001.1"/>
</dbReference>
<sequence>MDPKQVTPANRRINRFLALPCSIPVHAGKGSAQQGNDNSMLHGGDAMTFIWIGRAIFACLLKNCAALKVSQTLAICAAVIFTGADPSIALTPRTPKPGATIVIGNDYGGSVRERHNEIQRINALGQRVEIRGQICLSSCTMFLGAKNVCVSSRTTFGFHGPHRFGSRLSPEEFDQWSKVIAAYYPASVKSWYLQKARHQIYKIARLKGSELVRLGVTKCQ</sequence>
<keyword evidence="2" id="KW-1185">Reference proteome</keyword>
<proteinExistence type="predicted"/>